<accession>A0A4C1YLT7</accession>
<organism evidence="1 2">
    <name type="scientific">Eumeta variegata</name>
    <name type="common">Bagworm moth</name>
    <name type="synonym">Eumeta japonica</name>
    <dbReference type="NCBI Taxonomy" id="151549"/>
    <lineage>
        <taxon>Eukaryota</taxon>
        <taxon>Metazoa</taxon>
        <taxon>Ecdysozoa</taxon>
        <taxon>Arthropoda</taxon>
        <taxon>Hexapoda</taxon>
        <taxon>Insecta</taxon>
        <taxon>Pterygota</taxon>
        <taxon>Neoptera</taxon>
        <taxon>Endopterygota</taxon>
        <taxon>Lepidoptera</taxon>
        <taxon>Glossata</taxon>
        <taxon>Ditrysia</taxon>
        <taxon>Tineoidea</taxon>
        <taxon>Psychidae</taxon>
        <taxon>Oiketicinae</taxon>
        <taxon>Eumeta</taxon>
    </lineage>
</organism>
<evidence type="ECO:0000313" key="2">
    <source>
        <dbReference type="Proteomes" id="UP000299102"/>
    </source>
</evidence>
<reference evidence="1 2" key="1">
    <citation type="journal article" date="2019" name="Commun. Biol.">
        <title>The bagworm genome reveals a unique fibroin gene that provides high tensile strength.</title>
        <authorList>
            <person name="Kono N."/>
            <person name="Nakamura H."/>
            <person name="Ohtoshi R."/>
            <person name="Tomita M."/>
            <person name="Numata K."/>
            <person name="Arakawa K."/>
        </authorList>
    </citation>
    <scope>NUCLEOTIDE SEQUENCE [LARGE SCALE GENOMIC DNA]</scope>
</reference>
<comment type="caution">
    <text evidence="1">The sequence shown here is derived from an EMBL/GenBank/DDBJ whole genome shotgun (WGS) entry which is preliminary data.</text>
</comment>
<name>A0A4C1YLT7_EUMVA</name>
<dbReference type="EMBL" id="BGZK01001274">
    <property type="protein sequence ID" value="GBP76060.1"/>
    <property type="molecule type" value="Genomic_DNA"/>
</dbReference>
<gene>
    <name evidence="1" type="ORF">EVAR_44842_1</name>
</gene>
<proteinExistence type="predicted"/>
<keyword evidence="2" id="KW-1185">Reference proteome</keyword>
<sequence length="130" mass="15018">MKEGLIEGRGMLERKWATGTLTRCNETQQWKIYLTPSRRTPTSSPRANFTRYGSNSYSYPRRISILEADEPSTSGKRIERELGAVVSSPTCNHDSSQPPYHFYERRPEKRVVTNFRSQRVLSVASYQRKG</sequence>
<dbReference type="Proteomes" id="UP000299102">
    <property type="component" value="Unassembled WGS sequence"/>
</dbReference>
<evidence type="ECO:0000313" key="1">
    <source>
        <dbReference type="EMBL" id="GBP76060.1"/>
    </source>
</evidence>
<protein>
    <submittedName>
        <fullName evidence="1">Uncharacterized protein</fullName>
    </submittedName>
</protein>
<dbReference type="AlphaFoldDB" id="A0A4C1YLT7"/>